<evidence type="ECO:0000256" key="2">
    <source>
        <dbReference type="ARBA" id="ARBA00022737"/>
    </source>
</evidence>
<reference evidence="7" key="2">
    <citation type="submission" date="2025-08" db="UniProtKB">
        <authorList>
            <consortium name="Ensembl"/>
        </authorList>
    </citation>
    <scope>IDENTIFICATION</scope>
</reference>
<dbReference type="PANTHER" id="PTHR13763">
    <property type="entry name" value="BREAST CANCER TYPE 1 SUSCEPTIBILITY PROTEIN BRCA1"/>
    <property type="match status" value="1"/>
</dbReference>
<protein>
    <submittedName>
        <fullName evidence="7">BRCA1 DNA repair associated</fullName>
    </submittedName>
</protein>
<feature type="region of interest" description="Disordered" evidence="6">
    <location>
        <begin position="83"/>
        <end position="104"/>
    </location>
</feature>
<sequence length="1217" mass="133559">MNILNCTYIVVSVFRFCIIKLLDNSKENKSNCPVCKNKITKRSLRESSGFQQLVAGLQDMIQGYEHDTGTNYFTGTYMPKKQSSLSDAEAASHPPNEVSRDTPVSERAECDDLPMSTLSTLAAQNGFARLMDFEDSSPLTAGNEGLDSGLGEAPPTFEKKLHSSPDNLEQMDPDMIDAMEEATTKTKGKSRSGKSRKASLLEVPKETENQTVRKSSRKKRKKDLGSDMVNQEKRKKSLQKVAEWLLKVPPEGSSVSEEDNKKDDSDSSSSTSTIDVHLQISDVKREDRSKALEERVFGAVYKRRKERRRLVCPLPPAGDEALTSVEQKTGSEDEDQGDSDAMQSVTEGRNDSSSDIFEEAEQMEEVEENDINLCGEKLQDLAEIDENKSIDEDIVAVSGFKQQQAKQVPKVNMNNTLQHVDSDLQEQAETELETSELKKTDRKKGKNTQSKVSNPLVLVGVPNAESNSKLSLRSEQVQVQIENYPSSDDQETLIRSTRRSRRLQLFATEVSKVQRKAKLKINSAEKHHSVENPPEEGKGKTTNKLDSPDKMNIKNMSKRNGCVYDQDLGGIELMDANQLSSHPEQEPVAEVPVNTEAPLETRAARDVAVVPTSASPADVTVVQPTFETNKASSDLSEVIESGKLVCETECALTENGEKNDSEVDTEQLLQSFKATKRKSFHLGCPDIKRNRPSDQLIVQDSTSAEEKEEEPSNKHISKTCEIPNKDTLQDDENSLSDDVIPPSNSSILGRKTTEMPVQGVAEAVMPVPCCWSQGSAAEVVSRSIPSSALTPNKVSKLHKESPHLSVLPQIVDSRLCYVDVNQTEPHEVLESSHIPNIRCDSPLRDTGKSEESHDSASGEKDQGNTTEHISAADSLTPDGLVATETKPSNCDEELQSSSSSINSNPRRKTKKRRIQLLESSSESDCSGSKEELPSFSQFLGKASVPVAAAQEQRDTSEGATSEYVCVTPEAAEELRPPPSCPSPDYVDDSQASVDLFGTPEQCDVPVNPNSVSMESSEYSSNVLVTQQKIQMQNELVRLEKLMALVSEVLQEKESSPAKETNQSYPATGPCCKDTSHDLKKTDVSDADPLASPKDSDDRDVHQPSGSKQDNISDMGLSTSTTDPSKAKTFVSSTTKTPKSCAPPSDAREDKENDTPPKDRTKPKLVLVLSGLGPIEQITVKKFAKSVGGRVVPQVTPEVTHVIMHTGKYVHRHGLILQ</sequence>
<evidence type="ECO:0000256" key="3">
    <source>
        <dbReference type="ARBA" id="ARBA00022763"/>
    </source>
</evidence>
<reference evidence="7 8" key="1">
    <citation type="journal article" date="2014" name="Nat. Genet.">
        <title>Whole-genome sequence of a flatfish provides insights into ZW sex chromosome evolution and adaptation to a benthic lifestyle.</title>
        <authorList>
            <person name="Chen S."/>
            <person name="Zhang G."/>
            <person name="Shao C."/>
            <person name="Huang Q."/>
            <person name="Liu G."/>
            <person name="Zhang P."/>
            <person name="Song W."/>
            <person name="An N."/>
            <person name="Chalopin D."/>
            <person name="Volff J.N."/>
            <person name="Hong Y."/>
            <person name="Li Q."/>
            <person name="Sha Z."/>
            <person name="Zhou H."/>
            <person name="Xie M."/>
            <person name="Yu Q."/>
            <person name="Liu Y."/>
            <person name="Xiang H."/>
            <person name="Wang N."/>
            <person name="Wu K."/>
            <person name="Yang C."/>
            <person name="Zhou Q."/>
            <person name="Liao X."/>
            <person name="Yang L."/>
            <person name="Hu Q."/>
            <person name="Zhang J."/>
            <person name="Meng L."/>
            <person name="Jin L."/>
            <person name="Tian Y."/>
            <person name="Lian J."/>
            <person name="Yang J."/>
            <person name="Miao G."/>
            <person name="Liu S."/>
            <person name="Liang Z."/>
            <person name="Yan F."/>
            <person name="Li Y."/>
            <person name="Sun B."/>
            <person name="Zhang H."/>
            <person name="Zhang J."/>
            <person name="Zhu Y."/>
            <person name="Du M."/>
            <person name="Zhao Y."/>
            <person name="Schartl M."/>
            <person name="Tang Q."/>
            <person name="Wang J."/>
        </authorList>
    </citation>
    <scope>NUCLEOTIDE SEQUENCE</scope>
</reference>
<keyword evidence="4" id="KW-0234">DNA repair</keyword>
<keyword evidence="2" id="KW-0677">Repeat</keyword>
<dbReference type="AlphaFoldDB" id="A0A3P8VG26"/>
<keyword evidence="3" id="KW-0227">DNA damage</keyword>
<feature type="compositionally biased region" description="Acidic residues" evidence="6">
    <location>
        <begin position="169"/>
        <end position="180"/>
    </location>
</feature>
<keyword evidence="8" id="KW-1185">Reference proteome</keyword>
<evidence type="ECO:0000256" key="5">
    <source>
        <dbReference type="ARBA" id="ARBA00023242"/>
    </source>
</evidence>
<dbReference type="GO" id="GO:0031436">
    <property type="term" value="C:BRCA1-BARD1 complex"/>
    <property type="evidence" value="ECO:0007669"/>
    <property type="project" value="TreeGrafter"/>
</dbReference>
<feature type="region of interest" description="Disordered" evidence="6">
    <location>
        <begin position="518"/>
        <end position="558"/>
    </location>
</feature>
<feature type="compositionally biased region" description="Basic and acidic residues" evidence="6">
    <location>
        <begin position="1073"/>
        <end position="1083"/>
    </location>
</feature>
<dbReference type="InParanoid" id="A0A3P8VG26"/>
<dbReference type="STRING" id="244447.ENSCSEP00000011390"/>
<evidence type="ECO:0000256" key="4">
    <source>
        <dbReference type="ARBA" id="ARBA00023204"/>
    </source>
</evidence>
<reference evidence="7" key="3">
    <citation type="submission" date="2025-09" db="UniProtKB">
        <authorList>
            <consortium name="Ensembl"/>
        </authorList>
    </citation>
    <scope>IDENTIFICATION</scope>
</reference>
<feature type="compositionally biased region" description="Basic residues" evidence="6">
    <location>
        <begin position="186"/>
        <end position="197"/>
    </location>
</feature>
<dbReference type="OMA" id="CNVLQQV"/>
<evidence type="ECO:0000313" key="8">
    <source>
        <dbReference type="Proteomes" id="UP000265120"/>
    </source>
</evidence>
<feature type="compositionally biased region" description="Basic and acidic residues" evidence="6">
    <location>
        <begin position="841"/>
        <end position="862"/>
    </location>
</feature>
<feature type="region of interest" description="Disordered" evidence="6">
    <location>
        <begin position="826"/>
        <end position="932"/>
    </location>
</feature>
<feature type="region of interest" description="Disordered" evidence="6">
    <location>
        <begin position="683"/>
        <end position="751"/>
    </location>
</feature>
<dbReference type="GO" id="GO:0045944">
    <property type="term" value="P:positive regulation of transcription by RNA polymerase II"/>
    <property type="evidence" value="ECO:0007669"/>
    <property type="project" value="TreeGrafter"/>
</dbReference>
<dbReference type="Gene3D" id="3.30.40.10">
    <property type="entry name" value="Zinc/RING finger domain, C3HC4 (zinc finger)"/>
    <property type="match status" value="1"/>
</dbReference>
<feature type="compositionally biased region" description="Basic residues" evidence="6">
    <location>
        <begin position="905"/>
        <end position="914"/>
    </location>
</feature>
<feature type="region of interest" description="Disordered" evidence="6">
    <location>
        <begin position="308"/>
        <end position="371"/>
    </location>
</feature>
<feature type="region of interest" description="Disordered" evidence="6">
    <location>
        <begin position="1049"/>
        <end position="1160"/>
    </location>
</feature>
<feature type="compositionally biased region" description="Basic and acidic residues" evidence="6">
    <location>
        <begin position="1145"/>
        <end position="1160"/>
    </location>
</feature>
<comment type="subcellular location">
    <subcellularLocation>
        <location evidence="1">Nucleus</location>
    </subcellularLocation>
</comment>
<feature type="compositionally biased region" description="Acidic residues" evidence="6">
    <location>
        <begin position="423"/>
        <end position="434"/>
    </location>
</feature>
<dbReference type="Gene3D" id="3.40.50.10190">
    <property type="entry name" value="BRCT domain"/>
    <property type="match status" value="1"/>
</dbReference>
<evidence type="ECO:0000313" key="7">
    <source>
        <dbReference type="Ensembl" id="ENSCSEP00000011390.1"/>
    </source>
</evidence>
<dbReference type="GO" id="GO:0000724">
    <property type="term" value="P:double-strand break repair via homologous recombination"/>
    <property type="evidence" value="ECO:0007669"/>
    <property type="project" value="TreeGrafter"/>
</dbReference>
<accession>A0A3P8VG26</accession>
<dbReference type="Proteomes" id="UP000265120">
    <property type="component" value="Chromosome 8"/>
</dbReference>
<feature type="compositionally biased region" description="Polar residues" evidence="6">
    <location>
        <begin position="341"/>
        <end position="355"/>
    </location>
</feature>
<dbReference type="SUPFAM" id="SSF57850">
    <property type="entry name" value="RING/U-box"/>
    <property type="match status" value="1"/>
</dbReference>
<dbReference type="InterPro" id="IPR036420">
    <property type="entry name" value="BRCT_dom_sf"/>
</dbReference>
<feature type="compositionally biased region" description="Acidic residues" evidence="6">
    <location>
        <begin position="356"/>
        <end position="370"/>
    </location>
</feature>
<dbReference type="GeneTree" id="ENSGT00970000195557"/>
<dbReference type="InterPro" id="IPR031099">
    <property type="entry name" value="BRCA1-associated"/>
</dbReference>
<evidence type="ECO:0000256" key="6">
    <source>
        <dbReference type="SAM" id="MobiDB-lite"/>
    </source>
</evidence>
<dbReference type="SUPFAM" id="SSF52113">
    <property type="entry name" value="BRCT domain"/>
    <property type="match status" value="1"/>
</dbReference>
<feature type="region of interest" description="Disordered" evidence="6">
    <location>
        <begin position="138"/>
        <end position="289"/>
    </location>
</feature>
<keyword evidence="5" id="KW-0539">Nucleus</keyword>
<feature type="compositionally biased region" description="Polar residues" evidence="6">
    <location>
        <begin position="464"/>
        <end position="473"/>
    </location>
</feature>
<name>A0A3P8VG26_CYNSE</name>
<dbReference type="GO" id="GO:0004842">
    <property type="term" value="F:ubiquitin-protein transferase activity"/>
    <property type="evidence" value="ECO:0007669"/>
    <property type="project" value="TreeGrafter"/>
</dbReference>
<dbReference type="PANTHER" id="PTHR13763:SF0">
    <property type="entry name" value="BREAST CANCER TYPE 1 SUSCEPTIBILITY PROTEIN"/>
    <property type="match status" value="1"/>
</dbReference>
<dbReference type="InterPro" id="IPR013083">
    <property type="entry name" value="Znf_RING/FYVE/PHD"/>
</dbReference>
<proteinExistence type="predicted"/>
<organism evidence="7 8">
    <name type="scientific">Cynoglossus semilaevis</name>
    <name type="common">Tongue sole</name>
    <dbReference type="NCBI Taxonomy" id="244447"/>
    <lineage>
        <taxon>Eukaryota</taxon>
        <taxon>Metazoa</taxon>
        <taxon>Chordata</taxon>
        <taxon>Craniata</taxon>
        <taxon>Vertebrata</taxon>
        <taxon>Euteleostomi</taxon>
        <taxon>Actinopterygii</taxon>
        <taxon>Neopterygii</taxon>
        <taxon>Teleostei</taxon>
        <taxon>Neoteleostei</taxon>
        <taxon>Acanthomorphata</taxon>
        <taxon>Carangaria</taxon>
        <taxon>Pleuronectiformes</taxon>
        <taxon>Pleuronectoidei</taxon>
        <taxon>Cynoglossidae</taxon>
        <taxon>Cynoglossinae</taxon>
        <taxon>Cynoglossus</taxon>
    </lineage>
</organism>
<dbReference type="Ensembl" id="ENSCSET00000011530.1">
    <property type="protein sequence ID" value="ENSCSEP00000011390.1"/>
    <property type="gene ID" value="ENSCSEG00000007312.1"/>
</dbReference>
<dbReference type="GO" id="GO:0070531">
    <property type="term" value="C:BRCA1-A complex"/>
    <property type="evidence" value="ECO:0007669"/>
    <property type="project" value="TreeGrafter"/>
</dbReference>
<feature type="region of interest" description="Disordered" evidence="6">
    <location>
        <begin position="969"/>
        <end position="990"/>
    </location>
</feature>
<feature type="compositionally biased region" description="Basic and acidic residues" evidence="6">
    <location>
        <begin position="523"/>
        <end position="539"/>
    </location>
</feature>
<evidence type="ECO:0000256" key="1">
    <source>
        <dbReference type="ARBA" id="ARBA00004123"/>
    </source>
</evidence>
<feature type="compositionally biased region" description="Polar residues" evidence="6">
    <location>
        <begin position="1103"/>
        <end position="1137"/>
    </location>
</feature>
<feature type="region of interest" description="Disordered" evidence="6">
    <location>
        <begin position="418"/>
        <end position="473"/>
    </location>
</feature>
<feature type="compositionally biased region" description="Low complexity" evidence="6">
    <location>
        <begin position="267"/>
        <end position="276"/>
    </location>
</feature>